<reference evidence="7" key="1">
    <citation type="submission" date="2023-01" db="EMBL/GenBank/DDBJ databases">
        <title>The chitinases involved in constricting ring structure development in the nematode-trapping fungus Drechslerella dactyloides.</title>
        <authorList>
            <person name="Wang R."/>
            <person name="Zhang L."/>
            <person name="Tang P."/>
            <person name="Li S."/>
            <person name="Liang L."/>
        </authorList>
    </citation>
    <scope>NUCLEOTIDE SEQUENCE</scope>
    <source>
        <strain evidence="7">YMF1.00031</strain>
    </source>
</reference>
<dbReference type="Gene3D" id="3.30.70.1020">
    <property type="entry name" value="Trehalose-6-phosphate phosphatase related protein, domain 2"/>
    <property type="match status" value="1"/>
</dbReference>
<dbReference type="Pfam" id="PF00982">
    <property type="entry name" value="Glyco_transf_20"/>
    <property type="match status" value="1"/>
</dbReference>
<comment type="subcellular location">
    <subcellularLocation>
        <location evidence="1">Cytoplasm</location>
    </subcellularLocation>
</comment>
<dbReference type="FunFam" id="3.40.50.2000:FF:000036">
    <property type="entry name" value="Alpha,alpha-trehalose-phosphate synthase subunit Tps2"/>
    <property type="match status" value="1"/>
</dbReference>
<dbReference type="SUPFAM" id="SSF56784">
    <property type="entry name" value="HAD-like"/>
    <property type="match status" value="1"/>
</dbReference>
<dbReference type="Gene3D" id="3.40.50.2000">
    <property type="entry name" value="Glycogen Phosphorylase B"/>
    <property type="match status" value="2"/>
</dbReference>
<dbReference type="GO" id="GO:0005992">
    <property type="term" value="P:trehalose biosynthetic process"/>
    <property type="evidence" value="ECO:0007669"/>
    <property type="project" value="InterPro"/>
</dbReference>
<gene>
    <name evidence="7" type="ORF">Dda_2000</name>
</gene>
<dbReference type="InterPro" id="IPR023214">
    <property type="entry name" value="HAD_sf"/>
</dbReference>
<dbReference type="Pfam" id="PF02358">
    <property type="entry name" value="Trehalose_PPase"/>
    <property type="match status" value="1"/>
</dbReference>
<dbReference type="GO" id="GO:0005829">
    <property type="term" value="C:cytosol"/>
    <property type="evidence" value="ECO:0007669"/>
    <property type="project" value="TreeGrafter"/>
</dbReference>
<keyword evidence="8" id="KW-1185">Reference proteome</keyword>
<evidence type="ECO:0000256" key="6">
    <source>
        <dbReference type="SAM" id="MobiDB-lite"/>
    </source>
</evidence>
<dbReference type="FunFam" id="3.30.70.1020:FF:000001">
    <property type="entry name" value="Alpha,alpha-trehalose-phosphate synthase [UDP-forming] 1"/>
    <property type="match status" value="1"/>
</dbReference>
<keyword evidence="4" id="KW-0963">Cytoplasm</keyword>
<name>A0AAD6NM96_DREDA</name>
<dbReference type="GO" id="GO:0005946">
    <property type="term" value="C:alpha,alpha-trehalose-phosphate synthase complex (UDP-forming)"/>
    <property type="evidence" value="ECO:0007669"/>
    <property type="project" value="TreeGrafter"/>
</dbReference>
<dbReference type="PANTHER" id="PTHR10788:SF15">
    <property type="entry name" value="TREHALOSE SYNTHASE COMPLEX REGULATORY SUBUNIT TPS3-RELATED"/>
    <property type="match status" value="1"/>
</dbReference>
<dbReference type="AlphaFoldDB" id="A0AAD6NM96"/>
<dbReference type="SUPFAM" id="SSF53756">
    <property type="entry name" value="UDP-Glycosyltransferase/glycogen phosphorylase"/>
    <property type="match status" value="1"/>
</dbReference>
<dbReference type="GO" id="GO:0003825">
    <property type="term" value="F:alpha,alpha-trehalose-phosphate synthase (UDP-forming) activity"/>
    <property type="evidence" value="ECO:0007669"/>
    <property type="project" value="TreeGrafter"/>
</dbReference>
<proteinExistence type="inferred from homology"/>
<sequence>MTLFVASLSLPWTINFHVPEKEDERGRKDAASQRPPILRVQTAGNESTGGLIQSLASRIGSRQPSPPPTPPVQHADEIFFAKSAPPVAGAPPPGPSAPGDAIPPKLKRMLTQPTSRAASPPPRGILESKKAVPVPADQLQAVSGAPRQLPAPKRKATLTDQSQLFASAQWTVEPAEKGNGGLRNAVNAALEAGGVDEVTWVGTVGMPTDVLSEGVKVAIEDKLRDEHDSLAVFCKDSDFDGHYNHFCKQILWPVFHYQIPDNPKSKAYEDHSWIYYVALNQAFADTIIKNYKKGDTIWVHDYHLLLVPKMVRDKIPEASIGFFLHVAFPSSEVYRCLAVRKQLLEGVLGANLVGFQTEEYARHFLQTCNRLLYVEATPSGIHLEERFVNIVSSAIGIDPIGLSKQREDPMVDEFSKVILERYSGQKILVARDKFDHVRGVRQKLLSYELFLRSHPEWVGKVTLIQVALSTSELVELQTTVLDLVSRINATFATFGHSPVVFLHQDISFSQYLALLTVADALVITSLREGMNLTSHEFIFCQDEKHSPLILSEFTGSSSLFAGSDISVNPWDYRQCADAMYQALEMSPEEKRARWEKLNADVMHQTGVHWVTSFMANQQKAWLEQQRRGNTSIPRLSINVVGDAYARADKRIFIIDYEGTLVQSAGSARMILGSPQRVIDTLNELLLDSRNIVYVMSSRKPEDIEKPFRLVSGVGLIAENGCFIRPHNTGTWIEMIDASSLGWQNSVKEILEYYRERTPGTTIEKRHCSYIWHTGSAEDQNLASRQAAECVNHINDSMEGTQHVHAVPLEKAVVVEPSDYNKATAAAKVLEIACAEEHGILETWAPDFLFVAGDDREDEVLFRWANEYGAEKEVAHVTTVCVGTRNTEATATLTQGVTGGNPGLWENVTLAAWNAAGCSDCDLDGVLGVFRFSGWRRVTSLSTSPQHAAPNAATQANQPARRLLLRRNAPVRDFIRTQLNLEL</sequence>
<feature type="compositionally biased region" description="Basic and acidic residues" evidence="6">
    <location>
        <begin position="20"/>
        <end position="31"/>
    </location>
</feature>
<keyword evidence="5" id="KW-0597">Phosphoprotein</keyword>
<dbReference type="FunFam" id="3.40.50.2000:FF:000099">
    <property type="entry name" value="Alpha,alpha-trehalose phosphate synthase subunit, putative"/>
    <property type="match status" value="1"/>
</dbReference>
<comment type="similarity">
    <text evidence="2">In the N-terminal section; belongs to the glycosyltransferase 20 family.</text>
</comment>
<evidence type="ECO:0000256" key="5">
    <source>
        <dbReference type="ARBA" id="ARBA00022553"/>
    </source>
</evidence>
<dbReference type="InterPro" id="IPR006379">
    <property type="entry name" value="HAD-SF_hydro_IIB"/>
</dbReference>
<dbReference type="GO" id="GO:0004805">
    <property type="term" value="F:trehalose-phosphatase activity"/>
    <property type="evidence" value="ECO:0007669"/>
    <property type="project" value="TreeGrafter"/>
</dbReference>
<dbReference type="EMBL" id="JAQGDS010000002">
    <property type="protein sequence ID" value="KAJ6263437.1"/>
    <property type="molecule type" value="Genomic_DNA"/>
</dbReference>
<dbReference type="InterPro" id="IPR001830">
    <property type="entry name" value="Glyco_trans_20"/>
</dbReference>
<comment type="similarity">
    <text evidence="3">In the C-terminal section; belongs to the trehalose phosphatase family.</text>
</comment>
<evidence type="ECO:0000256" key="4">
    <source>
        <dbReference type="ARBA" id="ARBA00022490"/>
    </source>
</evidence>
<dbReference type="InterPro" id="IPR036412">
    <property type="entry name" value="HAD-like_sf"/>
</dbReference>
<dbReference type="NCBIfam" id="TIGR01484">
    <property type="entry name" value="HAD-SF-IIB"/>
    <property type="match status" value="1"/>
</dbReference>
<comment type="caution">
    <text evidence="7">The sequence shown here is derived from an EMBL/GenBank/DDBJ whole genome shotgun (WGS) entry which is preliminary data.</text>
</comment>
<dbReference type="Proteomes" id="UP001221413">
    <property type="component" value="Unassembled WGS sequence"/>
</dbReference>
<evidence type="ECO:0000256" key="2">
    <source>
        <dbReference type="ARBA" id="ARBA00005409"/>
    </source>
</evidence>
<feature type="region of interest" description="Disordered" evidence="6">
    <location>
        <begin position="20"/>
        <end position="49"/>
    </location>
</feature>
<protein>
    <submittedName>
        <fullName evidence="7">Uncharacterized protein</fullName>
    </submittedName>
</protein>
<dbReference type="Gene3D" id="3.40.50.1000">
    <property type="entry name" value="HAD superfamily/HAD-like"/>
    <property type="match status" value="1"/>
</dbReference>
<evidence type="ECO:0000313" key="8">
    <source>
        <dbReference type="Proteomes" id="UP001221413"/>
    </source>
</evidence>
<accession>A0AAD6NM96</accession>
<evidence type="ECO:0000256" key="1">
    <source>
        <dbReference type="ARBA" id="ARBA00004496"/>
    </source>
</evidence>
<dbReference type="PANTHER" id="PTHR10788">
    <property type="entry name" value="TREHALOSE-6-PHOSPHATE SYNTHASE"/>
    <property type="match status" value="1"/>
</dbReference>
<organism evidence="7 8">
    <name type="scientific">Drechslerella dactyloides</name>
    <name type="common">Nematode-trapping fungus</name>
    <name type="synonym">Arthrobotrys dactyloides</name>
    <dbReference type="NCBI Taxonomy" id="74499"/>
    <lineage>
        <taxon>Eukaryota</taxon>
        <taxon>Fungi</taxon>
        <taxon>Dikarya</taxon>
        <taxon>Ascomycota</taxon>
        <taxon>Pezizomycotina</taxon>
        <taxon>Orbiliomycetes</taxon>
        <taxon>Orbiliales</taxon>
        <taxon>Orbiliaceae</taxon>
        <taxon>Drechslerella</taxon>
    </lineage>
</organism>
<dbReference type="CDD" id="cd03788">
    <property type="entry name" value="GT20_TPS"/>
    <property type="match status" value="1"/>
</dbReference>
<evidence type="ECO:0000313" key="7">
    <source>
        <dbReference type="EMBL" id="KAJ6263437.1"/>
    </source>
</evidence>
<dbReference type="GO" id="GO:0030234">
    <property type="term" value="F:enzyme regulator activity"/>
    <property type="evidence" value="ECO:0007669"/>
    <property type="project" value="UniProtKB-ARBA"/>
</dbReference>
<dbReference type="InterPro" id="IPR003337">
    <property type="entry name" value="Trehalose_PPase"/>
</dbReference>
<evidence type="ECO:0000256" key="3">
    <source>
        <dbReference type="ARBA" id="ARBA00006330"/>
    </source>
</evidence>